<reference evidence="3 4" key="1">
    <citation type="submission" date="2018-07" db="EMBL/GenBank/DDBJ databases">
        <title>Genome sequencing of Moraxellaceae gen. HYN0046.</title>
        <authorList>
            <person name="Kim M."/>
            <person name="Yi H."/>
        </authorList>
    </citation>
    <scope>NUCLEOTIDE SEQUENCE [LARGE SCALE GENOMIC DNA]</scope>
    <source>
        <strain evidence="3 4">HYN0046</strain>
    </source>
</reference>
<feature type="chain" id="PRO_5016872303" evidence="1">
    <location>
        <begin position="22"/>
        <end position="608"/>
    </location>
</feature>
<organism evidence="3 4">
    <name type="scientific">Aquirhabdus parva</name>
    <dbReference type="NCBI Taxonomy" id="2283318"/>
    <lineage>
        <taxon>Bacteria</taxon>
        <taxon>Pseudomonadati</taxon>
        <taxon>Pseudomonadota</taxon>
        <taxon>Gammaproteobacteria</taxon>
        <taxon>Moraxellales</taxon>
        <taxon>Moraxellaceae</taxon>
        <taxon>Aquirhabdus</taxon>
    </lineage>
</organism>
<dbReference type="KEGG" id="mbah:HYN46_14620"/>
<feature type="domain" description="Metalloprotease StcE beta-sandwich" evidence="2">
    <location>
        <begin position="137"/>
        <end position="208"/>
    </location>
</feature>
<dbReference type="Proteomes" id="UP000253940">
    <property type="component" value="Chromosome"/>
</dbReference>
<evidence type="ECO:0000259" key="2">
    <source>
        <dbReference type="Pfam" id="PF20944"/>
    </source>
</evidence>
<keyword evidence="1" id="KW-0732">Signal</keyword>
<sequence>MRTFFSRSLLVLAVAATTVYAATTLSPNQNNQSGTIPSGYDDLIFQLSNGNWVPNLTLPLTAKDGAKLSITSSAGYDSQLDATRSDVPVAQITVKAGNTFNFIFSLASGKWQLQSKVYTPNANGAVMPVPATTDFLSTYKLADANWVPEVTLPASAVDGQFVSVQSTATWASKINTQNVLFPSSFTVKTGDRYYFRYVAALSQWVPESSPTRVISPAALGSQTASTITSPINEVTLTDTDLMAAISLPASANDRDQVIVKSATDRVVHINNAHTNTLATLNVKRGDQYTFRYIADKAYWIVQSSPTPLFQLKDVPSGQLPATATPVTEVKAADANWQPTLQLPLTAQEGDRVILRSTATYSVNVVSGSLAERVYTGENVRFIYNAQHQWQRETRLITMLLTYNSAVLTTLGDSAAKLKMIESLRLANEGAENSHLNYYVKQVGGLFQRDLVVPDQDLLTALSVAKSDAAILNERKRVKADAVAYFGRESISACGWANVYADVRSMYTANDLGCGVTVMRHEFGHNMGSNHNTTHEEAVATHYLGYGFAHPLGSTIMGGNSLPYYSSPDVYSPQYGVRLGVANEVDASQVLNGHSAAVSDFHNQLTYSF</sequence>
<accession>A0A345P9K6</accession>
<dbReference type="SUPFAM" id="SSF55486">
    <property type="entry name" value="Metalloproteases ('zincins'), catalytic domain"/>
    <property type="match status" value="1"/>
</dbReference>
<dbReference type="InterPro" id="IPR048990">
    <property type="entry name" value="StcE_b-sandwich"/>
</dbReference>
<feature type="signal peptide" evidence="1">
    <location>
        <begin position="1"/>
        <end position="21"/>
    </location>
</feature>
<dbReference type="Gene3D" id="2.60.120.1230">
    <property type="match status" value="4"/>
</dbReference>
<dbReference type="Pfam" id="PF13582">
    <property type="entry name" value="Reprolysin_3"/>
    <property type="match status" value="1"/>
</dbReference>
<gene>
    <name evidence="3" type="ORF">HYN46_14620</name>
</gene>
<dbReference type="OrthoDB" id="7067851at2"/>
<name>A0A345P9K6_9GAMM</name>
<proteinExistence type="predicted"/>
<feature type="domain" description="Metalloprotease StcE beta-sandwich" evidence="2">
    <location>
        <begin position="43"/>
        <end position="115"/>
    </location>
</feature>
<evidence type="ECO:0000313" key="4">
    <source>
        <dbReference type="Proteomes" id="UP000253940"/>
    </source>
</evidence>
<keyword evidence="4" id="KW-1185">Reference proteome</keyword>
<dbReference type="RefSeq" id="WP_114900073.1">
    <property type="nucleotide sequence ID" value="NZ_CP031222.1"/>
</dbReference>
<feature type="domain" description="Metalloprotease StcE beta-sandwich" evidence="2">
    <location>
        <begin position="230"/>
        <end position="303"/>
    </location>
</feature>
<dbReference type="EMBL" id="CP031222">
    <property type="protein sequence ID" value="AXI03965.1"/>
    <property type="molecule type" value="Genomic_DNA"/>
</dbReference>
<evidence type="ECO:0000313" key="3">
    <source>
        <dbReference type="EMBL" id="AXI03965.1"/>
    </source>
</evidence>
<dbReference type="AlphaFoldDB" id="A0A345P9K6"/>
<protein>
    <submittedName>
        <fullName evidence="3">Metallopeptidase</fullName>
    </submittedName>
</protein>
<dbReference type="Pfam" id="PF20944">
    <property type="entry name" value="StcE_b-sandwich"/>
    <property type="match status" value="4"/>
</dbReference>
<evidence type="ECO:0000256" key="1">
    <source>
        <dbReference type="SAM" id="SignalP"/>
    </source>
</evidence>
<feature type="domain" description="Metalloprotease StcE beta-sandwich" evidence="2">
    <location>
        <begin position="325"/>
        <end position="392"/>
    </location>
</feature>